<reference evidence="3" key="3">
    <citation type="submission" date="2025-05" db="UniProtKB">
        <authorList>
            <consortium name="RefSeq"/>
        </authorList>
    </citation>
    <scope>NUCLEOTIDE SEQUENCE [LARGE SCALE GENOMIC DNA]</scope>
</reference>
<gene>
    <name evidence="4" type="primary">LOC103492334</name>
    <name evidence="2" type="synonym">103492334</name>
</gene>
<dbReference type="KEGG" id="cmo:103492334"/>
<dbReference type="EnsemblPlants" id="MELO3C015483.2.1">
    <property type="protein sequence ID" value="MELO3C015483.2.1"/>
    <property type="gene ID" value="MELO3C015483.2"/>
</dbReference>
<dbReference type="PANTHER" id="PTHR42886:SF53">
    <property type="entry name" value="ALPHA_BETA-HYDROLASES SUPERFAMILY PROTEIN"/>
    <property type="match status" value="1"/>
</dbReference>
<dbReference type="eggNOG" id="KOG4667">
    <property type="taxonomic scope" value="Eukaryota"/>
</dbReference>
<dbReference type="FunFam" id="3.40.50.1820:FF:000170">
    <property type="entry name" value="Alpha/beta-Hydrolases superfamily protein"/>
    <property type="match status" value="1"/>
</dbReference>
<dbReference type="InParanoid" id="A0A1S3BQ89"/>
<dbReference type="GO" id="GO:0005829">
    <property type="term" value="C:cytosol"/>
    <property type="evidence" value="ECO:0007669"/>
    <property type="project" value="TreeGrafter"/>
</dbReference>
<accession>A0A1S3BQ89</accession>
<proteinExistence type="predicted"/>
<evidence type="ECO:0000313" key="2">
    <source>
        <dbReference type="EnsemblPlants" id="MELO3C015483.2.1"/>
    </source>
</evidence>
<dbReference type="InterPro" id="IPR029058">
    <property type="entry name" value="AB_hydrolase_fold"/>
</dbReference>
<sequence>METLICNFLPATISRLTKSSPLITSPFSQVRFIGCRSFARTLKMAHSDAQTPVAQHQKIIVHNKNGEKLVGILHDTGSAEVVILCHGFRSNKENDISVNLAKTLENEGISAFRFDFSGNGESEGSFKYGNYHGEADDLHAIIQHWHAAGRVISAILGHSKGGDVVLLYASKYHDINFFINVSGRYDLKKGIKERLGDDFMERIEKEGYIDVKNKKGNVEYRVTWESLKDRLNTDMHEACLLIDKECRVFTIHGTADEIIPIEDAFEFDKIIQNHKLHVVEGANHCYTSHQTELASIVLNLIKTSLLPR</sequence>
<feature type="domain" description="Serine aminopeptidase S33" evidence="1">
    <location>
        <begin position="80"/>
        <end position="189"/>
    </location>
</feature>
<keyword evidence="3" id="KW-1185">Reference proteome</keyword>
<dbReference type="Pfam" id="PF12146">
    <property type="entry name" value="Hydrolase_4"/>
    <property type="match status" value="1"/>
</dbReference>
<evidence type="ECO:0000313" key="4">
    <source>
        <dbReference type="RefSeq" id="XP_008450868.1"/>
    </source>
</evidence>
<evidence type="ECO:0000313" key="3">
    <source>
        <dbReference type="Proteomes" id="UP001652600"/>
    </source>
</evidence>
<reference evidence="4" key="2">
    <citation type="submission" date="2025-04" db="UniProtKB">
        <authorList>
            <consortium name="RefSeq"/>
        </authorList>
    </citation>
    <scope>IDENTIFICATION</scope>
</reference>
<protein>
    <submittedName>
        <fullName evidence="4">Uncharacterized protein LOC103492334 isoform X1</fullName>
    </submittedName>
</protein>
<dbReference type="GeneID" id="103492334"/>
<reference evidence="2" key="1">
    <citation type="submission" date="2023-03" db="UniProtKB">
        <authorList>
            <consortium name="EnsemblPlants"/>
        </authorList>
    </citation>
    <scope>IDENTIFICATION</scope>
</reference>
<dbReference type="SMR" id="A0A1S3BQ89"/>
<dbReference type="RefSeq" id="XP_008450868.1">
    <property type="nucleotide sequence ID" value="XM_008452646.2"/>
</dbReference>
<dbReference type="InterPro" id="IPR022742">
    <property type="entry name" value="Hydrolase_4"/>
</dbReference>
<dbReference type="PANTHER" id="PTHR42886">
    <property type="entry name" value="RE40534P-RELATED"/>
    <property type="match status" value="1"/>
</dbReference>
<dbReference type="OrthoDB" id="9988524at2759"/>
<dbReference type="Gene3D" id="3.40.50.1820">
    <property type="entry name" value="alpha/beta hydrolase"/>
    <property type="match status" value="1"/>
</dbReference>
<evidence type="ECO:0000259" key="1">
    <source>
        <dbReference type="Pfam" id="PF12146"/>
    </source>
</evidence>
<dbReference type="Gramene" id="MELO3C015483.2.1">
    <property type="protein sequence ID" value="MELO3C015483.2.1"/>
    <property type="gene ID" value="MELO3C015483.2"/>
</dbReference>
<name>A0A1S3BQ89_CUCME</name>
<dbReference type="SUPFAM" id="SSF53474">
    <property type="entry name" value="alpha/beta-Hydrolases"/>
    <property type="match status" value="1"/>
</dbReference>
<dbReference type="Proteomes" id="UP001652600">
    <property type="component" value="Chromosome 2"/>
</dbReference>
<organism evidence="3 4">
    <name type="scientific">Cucumis melo</name>
    <name type="common">Muskmelon</name>
    <dbReference type="NCBI Taxonomy" id="3656"/>
    <lineage>
        <taxon>Eukaryota</taxon>
        <taxon>Viridiplantae</taxon>
        <taxon>Streptophyta</taxon>
        <taxon>Embryophyta</taxon>
        <taxon>Tracheophyta</taxon>
        <taxon>Spermatophyta</taxon>
        <taxon>Magnoliopsida</taxon>
        <taxon>eudicotyledons</taxon>
        <taxon>Gunneridae</taxon>
        <taxon>Pentapetalae</taxon>
        <taxon>rosids</taxon>
        <taxon>fabids</taxon>
        <taxon>Cucurbitales</taxon>
        <taxon>Cucurbitaceae</taxon>
        <taxon>Benincaseae</taxon>
        <taxon>Cucumis</taxon>
    </lineage>
</organism>
<dbReference type="AlphaFoldDB" id="A0A1S3BQ89"/>